<feature type="domain" description="Acyltransferase 3" evidence="4">
    <location>
        <begin position="365"/>
        <end position="787"/>
    </location>
</feature>
<feature type="transmembrane region" description="Helical" evidence="2">
    <location>
        <begin position="371"/>
        <end position="390"/>
    </location>
</feature>
<feature type="transmembrane region" description="Helical" evidence="2">
    <location>
        <begin position="667"/>
        <end position="689"/>
    </location>
</feature>
<dbReference type="InterPro" id="IPR052728">
    <property type="entry name" value="O2_lipid_transport_reg"/>
</dbReference>
<feature type="transmembrane region" description="Helical" evidence="2">
    <location>
        <begin position="634"/>
        <end position="655"/>
    </location>
</feature>
<feature type="transmembrane region" description="Helical" evidence="2">
    <location>
        <begin position="218"/>
        <end position="242"/>
    </location>
</feature>
<sequence length="803" mass="92092">MRSLAIFAPFVFLGVLMPPCASHEIINDGNFVPVLQRKANEMKKLPWVSREEQNTVNEELSRVVMGADLTDMEVVRKLISEKDRLSAELEGKVFATCKDETLKVLDDLAKERDYAWQMRAAYGKREKFLNALYTWNTQLMGEYDICRTVQRDNFYAPIVPLYCTEHFYYATGTFSRGVCVPASCSNQDLFLVRNAILDILGIGQHVFTLYTCIREIPWTWDAIFVPCLLGFFSVIVLIGTFYDIAFRRRRLMTVNDKPTIDETPKENGIEKGKDNYGLELQEGSKNDDSSSITDESTGSQFNASSFMTSEEEDENEEENAKVVRSTRSLIPGCKGKISELLTSWSLVYNSNKILSSKQNSSSLSCLNGIRVLSMLWIIWGHSHQFILYYVTDNVRYMYEDVFYSYGYNLLLFATFSVDTFFVLSGVLVTYLTLKELKERNGKFGILNWFLYYFHRIWRLTPTYMIALGIWASLVIHMGYGPEKEEHALYDKSICTDYWWTNLIYINNLYPFPGTLGGCMGWSWYLANDMQFYVICPLFILLLFHRKTTKLGLGVVVATCVSSCIVTGALTAYYGLPVGKSDVYYNDRMKKFEEGTSADVVYGKPYCRIQSYMVGVFIGYFLYRHMHIKKMKIHWIVNIVGWIIGVSLMHSMVFSLHSTSSEHPLPQWFSAVWGGLSRTAFSIGVAWVIFACSTGNGGENLVLWKGPECQIVLTNFTSRLINSFLSWSFWTPMARLTFGAYLLHPVVITLFLQAKMVPFHWSDIEMTYFFLANSVMSYFAAFCLSLLVEGPTMGLEKVFLRRKK</sequence>
<keyword evidence="2" id="KW-0472">Membrane</keyword>
<dbReference type="Pfam" id="PF01757">
    <property type="entry name" value="Acyl_transf_3"/>
    <property type="match status" value="1"/>
</dbReference>
<dbReference type="OrthoDB" id="118951at2759"/>
<evidence type="ECO:0000256" key="2">
    <source>
        <dbReference type="SAM" id="Phobius"/>
    </source>
</evidence>
<proteinExistence type="predicted"/>
<keyword evidence="6" id="KW-1185">Reference proteome</keyword>
<name>A0A9Q0YGQ3_HOLLE</name>
<feature type="chain" id="PRO_5040499364" evidence="3">
    <location>
        <begin position="23"/>
        <end position="803"/>
    </location>
</feature>
<feature type="compositionally biased region" description="Polar residues" evidence="1">
    <location>
        <begin position="289"/>
        <end position="308"/>
    </location>
</feature>
<accession>A0A9Q0YGQ3</accession>
<reference evidence="5" key="1">
    <citation type="submission" date="2021-10" db="EMBL/GenBank/DDBJ databases">
        <title>Tropical sea cucumber genome reveals ecological adaptation and Cuvierian tubules defense mechanism.</title>
        <authorList>
            <person name="Chen T."/>
        </authorList>
    </citation>
    <scope>NUCLEOTIDE SEQUENCE</scope>
    <source>
        <strain evidence="5">Nanhai2018</strain>
        <tissue evidence="5">Muscle</tissue>
    </source>
</reference>
<dbReference type="PANTHER" id="PTHR11161:SF0">
    <property type="entry name" value="O-ACYLTRANSFERASE LIKE PROTEIN"/>
    <property type="match status" value="1"/>
</dbReference>
<feature type="transmembrane region" description="Helical" evidence="2">
    <location>
        <begin position="462"/>
        <end position="479"/>
    </location>
</feature>
<feature type="transmembrane region" description="Helical" evidence="2">
    <location>
        <begin position="605"/>
        <end position="622"/>
    </location>
</feature>
<protein>
    <submittedName>
        <fullName evidence="5">Nose resistant to fluoxetine protein 6</fullName>
    </submittedName>
</protein>
<feature type="transmembrane region" description="Helical" evidence="2">
    <location>
        <begin position="765"/>
        <end position="787"/>
    </location>
</feature>
<dbReference type="InterPro" id="IPR002656">
    <property type="entry name" value="Acyl_transf_3_dom"/>
</dbReference>
<keyword evidence="3" id="KW-0732">Signal</keyword>
<evidence type="ECO:0000259" key="4">
    <source>
        <dbReference type="Pfam" id="PF01757"/>
    </source>
</evidence>
<evidence type="ECO:0000313" key="5">
    <source>
        <dbReference type="EMBL" id="KAJ8021729.1"/>
    </source>
</evidence>
<comment type="caution">
    <text evidence="5">The sequence shown here is derived from an EMBL/GenBank/DDBJ whole genome shotgun (WGS) entry which is preliminary data.</text>
</comment>
<feature type="transmembrane region" description="Helical" evidence="2">
    <location>
        <begin position="735"/>
        <end position="753"/>
    </location>
</feature>
<keyword evidence="2" id="KW-1133">Transmembrane helix</keyword>
<keyword evidence="2" id="KW-0812">Transmembrane</keyword>
<dbReference type="EMBL" id="JAIZAY010000021">
    <property type="protein sequence ID" value="KAJ8021729.1"/>
    <property type="molecule type" value="Genomic_DNA"/>
</dbReference>
<feature type="signal peptide" evidence="3">
    <location>
        <begin position="1"/>
        <end position="22"/>
    </location>
</feature>
<feature type="transmembrane region" description="Helical" evidence="2">
    <location>
        <begin position="521"/>
        <end position="543"/>
    </location>
</feature>
<evidence type="ECO:0000256" key="3">
    <source>
        <dbReference type="SAM" id="SignalP"/>
    </source>
</evidence>
<dbReference type="PANTHER" id="PTHR11161">
    <property type="entry name" value="O-ACYLTRANSFERASE"/>
    <property type="match status" value="1"/>
</dbReference>
<evidence type="ECO:0000256" key="1">
    <source>
        <dbReference type="SAM" id="MobiDB-lite"/>
    </source>
</evidence>
<dbReference type="GO" id="GO:0016747">
    <property type="term" value="F:acyltransferase activity, transferring groups other than amino-acyl groups"/>
    <property type="evidence" value="ECO:0007669"/>
    <property type="project" value="InterPro"/>
</dbReference>
<feature type="transmembrane region" description="Helical" evidence="2">
    <location>
        <begin position="550"/>
        <end position="575"/>
    </location>
</feature>
<feature type="region of interest" description="Disordered" evidence="1">
    <location>
        <begin position="280"/>
        <end position="322"/>
    </location>
</feature>
<organism evidence="5 6">
    <name type="scientific">Holothuria leucospilota</name>
    <name type="common">Black long sea cucumber</name>
    <name type="synonym">Mertensiothuria leucospilota</name>
    <dbReference type="NCBI Taxonomy" id="206669"/>
    <lineage>
        <taxon>Eukaryota</taxon>
        <taxon>Metazoa</taxon>
        <taxon>Echinodermata</taxon>
        <taxon>Eleutherozoa</taxon>
        <taxon>Echinozoa</taxon>
        <taxon>Holothuroidea</taxon>
        <taxon>Aspidochirotacea</taxon>
        <taxon>Aspidochirotida</taxon>
        <taxon>Holothuriidae</taxon>
        <taxon>Holothuria</taxon>
    </lineage>
</organism>
<feature type="transmembrane region" description="Helical" evidence="2">
    <location>
        <begin position="410"/>
        <end position="433"/>
    </location>
</feature>
<gene>
    <name evidence="5" type="ORF">HOLleu_39015</name>
</gene>
<evidence type="ECO:0000313" key="6">
    <source>
        <dbReference type="Proteomes" id="UP001152320"/>
    </source>
</evidence>
<dbReference type="AlphaFoldDB" id="A0A9Q0YGQ3"/>
<dbReference type="Proteomes" id="UP001152320">
    <property type="component" value="Chromosome 21"/>
</dbReference>